<dbReference type="Proteomes" id="UP001172101">
    <property type="component" value="Unassembled WGS sequence"/>
</dbReference>
<protein>
    <submittedName>
        <fullName evidence="1">Uncharacterized protein</fullName>
    </submittedName>
</protein>
<reference evidence="1" key="1">
    <citation type="submission" date="2023-06" db="EMBL/GenBank/DDBJ databases">
        <title>Genome-scale phylogeny and comparative genomics of the fungal order Sordariales.</title>
        <authorList>
            <consortium name="Lawrence Berkeley National Laboratory"/>
            <person name="Hensen N."/>
            <person name="Bonometti L."/>
            <person name="Westerberg I."/>
            <person name="Brannstrom I.O."/>
            <person name="Guillou S."/>
            <person name="Cros-Aarteil S."/>
            <person name="Calhoun S."/>
            <person name="Haridas S."/>
            <person name="Kuo A."/>
            <person name="Mondo S."/>
            <person name="Pangilinan J."/>
            <person name="Riley R."/>
            <person name="LaButti K."/>
            <person name="Andreopoulos B."/>
            <person name="Lipzen A."/>
            <person name="Chen C."/>
            <person name="Yanf M."/>
            <person name="Daum C."/>
            <person name="Ng V."/>
            <person name="Clum A."/>
            <person name="Steindorff A."/>
            <person name="Ohm R."/>
            <person name="Martin F."/>
            <person name="Silar P."/>
            <person name="Natvig D."/>
            <person name="Lalanne C."/>
            <person name="Gautier V."/>
            <person name="Ament-velasquez S.L."/>
            <person name="Kruys A."/>
            <person name="Hutchinson M.I."/>
            <person name="Powell A.J."/>
            <person name="Barry K."/>
            <person name="Miller A.N."/>
            <person name="Grigoriev I.V."/>
            <person name="Debuchy R."/>
            <person name="Gladieux P."/>
            <person name="Thoren M.H."/>
            <person name="Johannesson H."/>
        </authorList>
    </citation>
    <scope>NUCLEOTIDE SEQUENCE</scope>
    <source>
        <strain evidence="1">SMH2392-1A</strain>
    </source>
</reference>
<evidence type="ECO:0000313" key="2">
    <source>
        <dbReference type="Proteomes" id="UP001172101"/>
    </source>
</evidence>
<organism evidence="1 2">
    <name type="scientific">Lasiosphaeria miniovina</name>
    <dbReference type="NCBI Taxonomy" id="1954250"/>
    <lineage>
        <taxon>Eukaryota</taxon>
        <taxon>Fungi</taxon>
        <taxon>Dikarya</taxon>
        <taxon>Ascomycota</taxon>
        <taxon>Pezizomycotina</taxon>
        <taxon>Sordariomycetes</taxon>
        <taxon>Sordariomycetidae</taxon>
        <taxon>Sordariales</taxon>
        <taxon>Lasiosphaeriaceae</taxon>
        <taxon>Lasiosphaeria</taxon>
    </lineage>
</organism>
<proteinExistence type="predicted"/>
<dbReference type="GeneID" id="85325082"/>
<dbReference type="EMBL" id="JAUIRO010000003">
    <property type="protein sequence ID" value="KAK0723476.1"/>
    <property type="molecule type" value="Genomic_DNA"/>
</dbReference>
<dbReference type="AlphaFoldDB" id="A0AA40AWV2"/>
<dbReference type="RefSeq" id="XP_060299400.1">
    <property type="nucleotide sequence ID" value="XM_060441812.1"/>
</dbReference>
<keyword evidence="2" id="KW-1185">Reference proteome</keyword>
<evidence type="ECO:0000313" key="1">
    <source>
        <dbReference type="EMBL" id="KAK0723476.1"/>
    </source>
</evidence>
<gene>
    <name evidence="1" type="ORF">B0T26DRAFT_706506</name>
</gene>
<name>A0AA40AWV2_9PEZI</name>
<sequence length="83" mass="9139">MPEQSIPLTDPNALNLALNNGNTQSRISADNLSVFQELSQFRIDLDKLCAKLESKFGAGVCTIYLMQDVYTIKAPARLSIVHS</sequence>
<accession>A0AA40AWV2</accession>
<comment type="caution">
    <text evidence="1">The sequence shown here is derived from an EMBL/GenBank/DDBJ whole genome shotgun (WGS) entry which is preliminary data.</text>
</comment>